<evidence type="ECO:0000256" key="1">
    <source>
        <dbReference type="PIRSR" id="PIRSR602324-1"/>
    </source>
</evidence>
<dbReference type="Pfam" id="PF00034">
    <property type="entry name" value="Cytochrom_C"/>
    <property type="match status" value="1"/>
</dbReference>
<keyword evidence="1" id="KW-0349">Heme</keyword>
<organism evidence="2 3">
    <name type="scientific">Mucilaginibacter gotjawali</name>
    <dbReference type="NCBI Taxonomy" id="1550579"/>
    <lineage>
        <taxon>Bacteria</taxon>
        <taxon>Pseudomonadati</taxon>
        <taxon>Bacteroidota</taxon>
        <taxon>Sphingobacteriia</taxon>
        <taxon>Sphingobacteriales</taxon>
        <taxon>Sphingobacteriaceae</taxon>
        <taxon>Mucilaginibacter</taxon>
    </lineage>
</organism>
<dbReference type="Proteomes" id="UP000218263">
    <property type="component" value="Chromosome"/>
</dbReference>
<dbReference type="EMBL" id="AP017313">
    <property type="protein sequence ID" value="BAU55125.1"/>
    <property type="molecule type" value="Genomic_DNA"/>
</dbReference>
<accession>A0A0X8X3N4</accession>
<dbReference type="KEGG" id="mgot:MgSA37_03306"/>
<dbReference type="PROSITE" id="PS51257">
    <property type="entry name" value="PROKAR_LIPOPROTEIN"/>
    <property type="match status" value="1"/>
</dbReference>
<dbReference type="PROSITE" id="PS51007">
    <property type="entry name" value="CYTC"/>
    <property type="match status" value="1"/>
</dbReference>
<dbReference type="Gene3D" id="1.10.760.10">
    <property type="entry name" value="Cytochrome c-like domain"/>
    <property type="match status" value="1"/>
</dbReference>
<evidence type="ECO:0000313" key="3">
    <source>
        <dbReference type="Proteomes" id="UP000218263"/>
    </source>
</evidence>
<dbReference type="InterPro" id="IPR036909">
    <property type="entry name" value="Cyt_c-like_dom_sf"/>
</dbReference>
<name>A0A0X8X3N4_9SPHI</name>
<dbReference type="OrthoDB" id="9814063at2"/>
<gene>
    <name evidence="2" type="primary">cyt</name>
    <name evidence="2" type="ORF">MgSA37_03306</name>
</gene>
<dbReference type="InterPro" id="IPR009056">
    <property type="entry name" value="Cyt_c-like_dom"/>
</dbReference>
<dbReference type="RefSeq" id="WP_096353319.1">
    <property type="nucleotide sequence ID" value="NZ_AP017313.1"/>
</dbReference>
<dbReference type="AlphaFoldDB" id="A0A0X8X3N4"/>
<dbReference type="PRINTS" id="PR00606">
    <property type="entry name" value="CYTCHROMECID"/>
</dbReference>
<keyword evidence="1" id="KW-0479">Metal-binding</keyword>
<dbReference type="GO" id="GO:0009055">
    <property type="term" value="F:electron transfer activity"/>
    <property type="evidence" value="ECO:0007669"/>
    <property type="project" value="InterPro"/>
</dbReference>
<evidence type="ECO:0000313" key="2">
    <source>
        <dbReference type="EMBL" id="BAU55125.1"/>
    </source>
</evidence>
<keyword evidence="1" id="KW-0408">Iron</keyword>
<keyword evidence="3" id="KW-1185">Reference proteome</keyword>
<feature type="binding site" description="covalent" evidence="1">
    <location>
        <position position="63"/>
    </location>
    <ligand>
        <name>heme c</name>
        <dbReference type="ChEBI" id="CHEBI:61717"/>
    </ligand>
</feature>
<feature type="binding site" description="covalent" evidence="1">
    <location>
        <position position="112"/>
    </location>
    <ligand>
        <name>heme c</name>
        <dbReference type="ChEBI" id="CHEBI:61717"/>
    </ligand>
</feature>
<protein>
    <submittedName>
        <fullName evidence="2">Cytochrome c-552</fullName>
    </submittedName>
</protein>
<dbReference type="InterPro" id="IPR002324">
    <property type="entry name" value="Cyt_c_ID"/>
</dbReference>
<proteinExistence type="predicted"/>
<dbReference type="SUPFAM" id="SSF46626">
    <property type="entry name" value="Cytochrome c"/>
    <property type="match status" value="1"/>
</dbReference>
<sequence>MKKVFGMLLIAAVFSACGGGSKSGSSDSSATAATTDTSAMAASASRTIDTTQAGGKLIAKNDCLTCHKVDTKVIGPAYADVAKKYTASDAVVDTLANKIIKGGKGNWGEVAMTPHAALSMDDAKTIVKYILTLKK</sequence>
<dbReference type="GO" id="GO:0005506">
    <property type="term" value="F:iron ion binding"/>
    <property type="evidence" value="ECO:0007669"/>
    <property type="project" value="InterPro"/>
</dbReference>
<comment type="PTM">
    <text evidence="1">Binds 1 heme c group covalently per subunit.</text>
</comment>
<feature type="binding site" description="covalent" evidence="1">
    <location>
        <position position="67"/>
    </location>
    <ligand>
        <name>heme c</name>
        <dbReference type="ChEBI" id="CHEBI:61717"/>
    </ligand>
</feature>
<reference evidence="2 3" key="1">
    <citation type="submission" date="2015-12" db="EMBL/GenBank/DDBJ databases">
        <title>Genome sequence of Mucilaginibacter gotjawali.</title>
        <authorList>
            <person name="Lee J.S."/>
            <person name="Lee K.C."/>
            <person name="Kim K.K."/>
            <person name="Lee B.W."/>
        </authorList>
    </citation>
    <scope>NUCLEOTIDE SEQUENCE [LARGE SCALE GENOMIC DNA]</scope>
    <source>
        <strain evidence="2 3">SA3-7</strain>
    </source>
</reference>
<dbReference type="GO" id="GO:0020037">
    <property type="term" value="F:heme binding"/>
    <property type="evidence" value="ECO:0007669"/>
    <property type="project" value="InterPro"/>
</dbReference>